<accession>A0ABU5DI55</accession>
<keyword evidence="3" id="KW-1185">Reference proteome</keyword>
<organism evidence="2 3">
    <name type="scientific">Roseateles agri</name>
    <dbReference type="NCBI Taxonomy" id="3098619"/>
    <lineage>
        <taxon>Bacteria</taxon>
        <taxon>Pseudomonadati</taxon>
        <taxon>Pseudomonadota</taxon>
        <taxon>Betaproteobacteria</taxon>
        <taxon>Burkholderiales</taxon>
        <taxon>Sphaerotilaceae</taxon>
        <taxon>Roseateles</taxon>
    </lineage>
</organism>
<keyword evidence="1" id="KW-0812">Transmembrane</keyword>
<feature type="transmembrane region" description="Helical" evidence="1">
    <location>
        <begin position="49"/>
        <end position="70"/>
    </location>
</feature>
<reference evidence="2 3" key="1">
    <citation type="submission" date="2023-11" db="EMBL/GenBank/DDBJ databases">
        <title>Paucibacter sp. nov., isolated from fresh soil in Korea.</title>
        <authorList>
            <person name="Le N.T.T."/>
        </authorList>
    </citation>
    <scope>NUCLEOTIDE SEQUENCE [LARGE SCALE GENOMIC DNA]</scope>
    <source>
        <strain evidence="2 3">R3-3</strain>
    </source>
</reference>
<comment type="caution">
    <text evidence="2">The sequence shown here is derived from an EMBL/GenBank/DDBJ whole genome shotgun (WGS) entry which is preliminary data.</text>
</comment>
<evidence type="ECO:0000313" key="3">
    <source>
        <dbReference type="Proteomes" id="UP001285263"/>
    </source>
</evidence>
<gene>
    <name evidence="2" type="ORF">SNE35_12810</name>
</gene>
<name>A0ABU5DI55_9BURK</name>
<sequence>MSTATLLPTRLKPTHDAATDLCRHLQQCHLARGRWFGAAMLAEEIHRLVAPRFATTVAVSAVVLLLACAWL</sequence>
<proteinExistence type="predicted"/>
<dbReference type="RefSeq" id="WP_320423303.1">
    <property type="nucleotide sequence ID" value="NZ_JAXCLA010000004.1"/>
</dbReference>
<keyword evidence="1" id="KW-1133">Transmembrane helix</keyword>
<dbReference type="EMBL" id="JAXCLA010000004">
    <property type="protein sequence ID" value="MDY0745395.1"/>
    <property type="molecule type" value="Genomic_DNA"/>
</dbReference>
<keyword evidence="1" id="KW-0472">Membrane</keyword>
<protein>
    <submittedName>
        <fullName evidence="2">Uncharacterized protein</fullName>
    </submittedName>
</protein>
<evidence type="ECO:0000256" key="1">
    <source>
        <dbReference type="SAM" id="Phobius"/>
    </source>
</evidence>
<dbReference type="Proteomes" id="UP001285263">
    <property type="component" value="Unassembled WGS sequence"/>
</dbReference>
<evidence type="ECO:0000313" key="2">
    <source>
        <dbReference type="EMBL" id="MDY0745395.1"/>
    </source>
</evidence>